<dbReference type="RefSeq" id="WP_379904503.1">
    <property type="nucleotide sequence ID" value="NZ_JBHRTR010000034.1"/>
</dbReference>
<dbReference type="Proteomes" id="UP001595528">
    <property type="component" value="Unassembled WGS sequence"/>
</dbReference>
<sequence>MHLHGETPADHLTLPLYPLAEGLIYSWWSLFGGRDCPLSLMRHRGGFALPDVRMSFDGAAFEIGAWQRTYTNPAIRFWSGPSELLGRAEAEARLSEFVELVLERLGALDIGSTSAALRWERVKASLEDQDEKSFCESAGALQLDPYEISDDEAETIDGASEIFTGEPLAEFLSGARSVNRPRLIKWVRRMKARPGFRSLVADLQDVAKQVAVSAPPKTSEQAWALGYRRARATRLALGLNSSRRIGSVRDLAELFGAGPGFDLAPETDGIQLLREDRDDGVHLHLRKGRTSRSDPAYLFTFARGVGDALCFPDPDVAPVNELHFAYRQASGRAFAAEFLAPVEEVSSMQADGHDSFSIAGAFGVGTQTIALQLENRGRILEVCK</sequence>
<gene>
    <name evidence="1" type="ORF">ACFOGJ_21710</name>
</gene>
<keyword evidence="2" id="KW-1185">Reference proteome</keyword>
<comment type="caution">
    <text evidence="1">The sequence shown here is derived from an EMBL/GenBank/DDBJ whole genome shotgun (WGS) entry which is preliminary data.</text>
</comment>
<proteinExistence type="predicted"/>
<dbReference type="EMBL" id="JBHRTR010000034">
    <property type="protein sequence ID" value="MFC3229882.1"/>
    <property type="molecule type" value="Genomic_DNA"/>
</dbReference>
<organism evidence="1 2">
    <name type="scientific">Marinibaculum pumilum</name>
    <dbReference type="NCBI Taxonomy" id="1766165"/>
    <lineage>
        <taxon>Bacteria</taxon>
        <taxon>Pseudomonadati</taxon>
        <taxon>Pseudomonadota</taxon>
        <taxon>Alphaproteobacteria</taxon>
        <taxon>Rhodospirillales</taxon>
        <taxon>Rhodospirillaceae</taxon>
        <taxon>Marinibaculum</taxon>
    </lineage>
</organism>
<accession>A0ABV7L5K1</accession>
<evidence type="ECO:0000313" key="1">
    <source>
        <dbReference type="EMBL" id="MFC3229882.1"/>
    </source>
</evidence>
<name>A0ABV7L5K1_9PROT</name>
<reference evidence="2" key="1">
    <citation type="journal article" date="2019" name="Int. J. Syst. Evol. Microbiol.">
        <title>The Global Catalogue of Microorganisms (GCM) 10K type strain sequencing project: providing services to taxonomists for standard genome sequencing and annotation.</title>
        <authorList>
            <consortium name="The Broad Institute Genomics Platform"/>
            <consortium name="The Broad Institute Genome Sequencing Center for Infectious Disease"/>
            <person name="Wu L."/>
            <person name="Ma J."/>
        </authorList>
    </citation>
    <scope>NUCLEOTIDE SEQUENCE [LARGE SCALE GENOMIC DNA]</scope>
    <source>
        <strain evidence="2">KCTC 42964</strain>
    </source>
</reference>
<evidence type="ECO:0000313" key="2">
    <source>
        <dbReference type="Proteomes" id="UP001595528"/>
    </source>
</evidence>
<protein>
    <submittedName>
        <fullName evidence="1">Uncharacterized protein</fullName>
    </submittedName>
</protein>